<gene>
    <name evidence="2" type="ORF">BU26DRAFT_508803</name>
</gene>
<dbReference type="AlphaFoldDB" id="A0A6A6I5I8"/>
<dbReference type="PROSITE" id="PS50181">
    <property type="entry name" value="FBOX"/>
    <property type="match status" value="1"/>
</dbReference>
<evidence type="ECO:0000313" key="3">
    <source>
        <dbReference type="Proteomes" id="UP000800094"/>
    </source>
</evidence>
<dbReference type="Gene3D" id="3.80.10.10">
    <property type="entry name" value="Ribonuclease Inhibitor"/>
    <property type="match status" value="1"/>
</dbReference>
<sequence length="439" mass="50384">MPTEILRAILSYIHAKPDLWGLSLTSRRLRNVTTEFLYANYHYNHTYKPLDEDTSYNDPCLLLRTLSKKPGLARLLKSVSLGYTRANDFLFWCDGALESLGIKDLGVKIREMSEVKALLPDAATQGFEDIFVALLLLTPNVENLSLQLPRYEGSSRGQKILELLASAVLAAKTPRFHKFQRLKSLSLQFGSKAKVGQAPDISAILRIPTLTNLNLIYVNIEDNLTTWTDTEGSSAVKQLSIVKPYFGPARWHSFLRNFKQLEGLHVWFSGETVTSAQNALYQFDRFIRTLQIHQDTLTWLHLQGPTRISIPDHHIQPSLRAFHKLKRLTLDSHMLWLNDWMCQGRAAPLVWTTLEPFIPSTLQELQIYYHPHTDSLKYPMAEQFPTVGQWRSLIQTKQFPNLRRVLVFYARFLGKDYRWEIGAGVSWSRDGPLTSTLDE</sequence>
<dbReference type="SUPFAM" id="SSF52047">
    <property type="entry name" value="RNI-like"/>
    <property type="match status" value="1"/>
</dbReference>
<dbReference type="Proteomes" id="UP000800094">
    <property type="component" value="Unassembled WGS sequence"/>
</dbReference>
<dbReference type="EMBL" id="ML987202">
    <property type="protein sequence ID" value="KAF2244830.1"/>
    <property type="molecule type" value="Genomic_DNA"/>
</dbReference>
<dbReference type="InterPro" id="IPR001810">
    <property type="entry name" value="F-box_dom"/>
</dbReference>
<keyword evidence="3" id="KW-1185">Reference proteome</keyword>
<proteinExistence type="predicted"/>
<protein>
    <recommendedName>
        <fullName evidence="1">F-box domain-containing protein</fullName>
    </recommendedName>
</protein>
<accession>A0A6A6I5I8</accession>
<evidence type="ECO:0000313" key="2">
    <source>
        <dbReference type="EMBL" id="KAF2244830.1"/>
    </source>
</evidence>
<dbReference type="InterPro" id="IPR032675">
    <property type="entry name" value="LRR_dom_sf"/>
</dbReference>
<dbReference type="CDD" id="cd09917">
    <property type="entry name" value="F-box_SF"/>
    <property type="match status" value="1"/>
</dbReference>
<dbReference type="RefSeq" id="XP_033679834.1">
    <property type="nucleotide sequence ID" value="XM_033827112.1"/>
</dbReference>
<reference evidence="2" key="1">
    <citation type="journal article" date="2020" name="Stud. Mycol.">
        <title>101 Dothideomycetes genomes: a test case for predicting lifestyles and emergence of pathogens.</title>
        <authorList>
            <person name="Haridas S."/>
            <person name="Albert R."/>
            <person name="Binder M."/>
            <person name="Bloem J."/>
            <person name="Labutti K."/>
            <person name="Salamov A."/>
            <person name="Andreopoulos B."/>
            <person name="Baker S."/>
            <person name="Barry K."/>
            <person name="Bills G."/>
            <person name="Bluhm B."/>
            <person name="Cannon C."/>
            <person name="Castanera R."/>
            <person name="Culley D."/>
            <person name="Daum C."/>
            <person name="Ezra D."/>
            <person name="Gonzalez J."/>
            <person name="Henrissat B."/>
            <person name="Kuo A."/>
            <person name="Liang C."/>
            <person name="Lipzen A."/>
            <person name="Lutzoni F."/>
            <person name="Magnuson J."/>
            <person name="Mondo S."/>
            <person name="Nolan M."/>
            <person name="Ohm R."/>
            <person name="Pangilinan J."/>
            <person name="Park H.-J."/>
            <person name="Ramirez L."/>
            <person name="Alfaro M."/>
            <person name="Sun H."/>
            <person name="Tritt A."/>
            <person name="Yoshinaga Y."/>
            <person name="Zwiers L.-H."/>
            <person name="Turgeon B."/>
            <person name="Goodwin S."/>
            <person name="Spatafora J."/>
            <person name="Crous P."/>
            <person name="Grigoriev I."/>
        </authorList>
    </citation>
    <scope>NUCLEOTIDE SEQUENCE</scope>
    <source>
        <strain evidence="2">CBS 122368</strain>
    </source>
</reference>
<dbReference type="GeneID" id="54580442"/>
<name>A0A6A6I5I8_9PLEO</name>
<evidence type="ECO:0000259" key="1">
    <source>
        <dbReference type="PROSITE" id="PS50181"/>
    </source>
</evidence>
<organism evidence="2 3">
    <name type="scientific">Trematosphaeria pertusa</name>
    <dbReference type="NCBI Taxonomy" id="390896"/>
    <lineage>
        <taxon>Eukaryota</taxon>
        <taxon>Fungi</taxon>
        <taxon>Dikarya</taxon>
        <taxon>Ascomycota</taxon>
        <taxon>Pezizomycotina</taxon>
        <taxon>Dothideomycetes</taxon>
        <taxon>Pleosporomycetidae</taxon>
        <taxon>Pleosporales</taxon>
        <taxon>Massarineae</taxon>
        <taxon>Trematosphaeriaceae</taxon>
        <taxon>Trematosphaeria</taxon>
    </lineage>
</organism>
<feature type="domain" description="F-box" evidence="1">
    <location>
        <begin position="1"/>
        <end position="50"/>
    </location>
</feature>